<feature type="domain" description="HTH luxR-type" evidence="5">
    <location>
        <begin position="176"/>
        <end position="233"/>
    </location>
</feature>
<keyword evidence="3" id="KW-0804">Transcription</keyword>
<evidence type="ECO:0000256" key="4">
    <source>
        <dbReference type="SAM" id="MobiDB-lite"/>
    </source>
</evidence>
<dbReference type="InterPro" id="IPR000792">
    <property type="entry name" value="Tscrpt_reg_LuxR_C"/>
</dbReference>
<feature type="region of interest" description="Disordered" evidence="4">
    <location>
        <begin position="237"/>
        <end position="283"/>
    </location>
</feature>
<evidence type="ECO:0000313" key="8">
    <source>
        <dbReference type="Proteomes" id="UP000679307"/>
    </source>
</evidence>
<protein>
    <submittedName>
        <fullName evidence="7">Transcriptional regulatory protein LiaR</fullName>
    </submittedName>
</protein>
<dbReference type="EMBL" id="CP075371">
    <property type="protein sequence ID" value="QVT78174.1"/>
    <property type="molecule type" value="Genomic_DNA"/>
</dbReference>
<sequence length="283" mass="30269">MTPHAHDARAARRALRGVRGGVLGGTGRPVRLAVVDDYEIVRAGITAMLEPYAARVRVVEVAAADLDQEDVDVVLYDTDTQTQGTRVSLEVLLGRTPVAADRAPGQRPPRVVVFSWNVDPARVDTALRRGAAGYLSKGLTAVDLVTAVEQVQAGERVRPEAEGDDDEPAGGWRGQGEGLSAREAETIALITQGLSNQEIADRSFLSINSVKTYIRSAYRKIGVTRRSQAVLWGLQHGFDVPDRPVPGVGAAGADLTRRPPPSHPPSHPPPHPPSRPRPPAVEA</sequence>
<dbReference type="InterPro" id="IPR001789">
    <property type="entry name" value="Sig_transdc_resp-reg_receiver"/>
</dbReference>
<dbReference type="SMART" id="SM00448">
    <property type="entry name" value="REC"/>
    <property type="match status" value="1"/>
</dbReference>
<evidence type="ECO:0000259" key="6">
    <source>
        <dbReference type="SMART" id="SM00448"/>
    </source>
</evidence>
<gene>
    <name evidence="7" type="primary">liaR_2</name>
    <name evidence="7" type="ORF">ENKNEFLB_00547</name>
</gene>
<evidence type="ECO:0000256" key="3">
    <source>
        <dbReference type="ARBA" id="ARBA00023163"/>
    </source>
</evidence>
<evidence type="ECO:0000256" key="2">
    <source>
        <dbReference type="ARBA" id="ARBA00023125"/>
    </source>
</evidence>
<dbReference type="PANTHER" id="PTHR43214:SF41">
    <property type="entry name" value="NITRATE_NITRITE RESPONSE REGULATOR PROTEIN NARP"/>
    <property type="match status" value="1"/>
</dbReference>
<feature type="compositionally biased region" description="Pro residues" evidence="4">
    <location>
        <begin position="258"/>
        <end position="283"/>
    </location>
</feature>
<dbReference type="PANTHER" id="PTHR43214">
    <property type="entry name" value="TWO-COMPONENT RESPONSE REGULATOR"/>
    <property type="match status" value="1"/>
</dbReference>
<dbReference type="SMART" id="SM00421">
    <property type="entry name" value="HTH_LUXR"/>
    <property type="match status" value="1"/>
</dbReference>
<feature type="region of interest" description="Disordered" evidence="4">
    <location>
        <begin position="153"/>
        <end position="178"/>
    </location>
</feature>
<evidence type="ECO:0000259" key="5">
    <source>
        <dbReference type="SMART" id="SM00421"/>
    </source>
</evidence>
<evidence type="ECO:0000256" key="1">
    <source>
        <dbReference type="ARBA" id="ARBA00023015"/>
    </source>
</evidence>
<reference evidence="7 8" key="1">
    <citation type="submission" date="2021-05" db="EMBL/GenBank/DDBJ databases">
        <title>Complete genome of Nocardioides aquaticus KCTC 9944T isolated from meromictic and hypersaline Ekho Lake, Antarctica.</title>
        <authorList>
            <person name="Hwang K."/>
            <person name="Kim K.M."/>
            <person name="Choe H."/>
        </authorList>
    </citation>
    <scope>NUCLEOTIDE SEQUENCE [LARGE SCALE GENOMIC DNA]</scope>
    <source>
        <strain evidence="7 8">KCTC 9944</strain>
    </source>
</reference>
<dbReference type="InterPro" id="IPR039420">
    <property type="entry name" value="WalR-like"/>
</dbReference>
<keyword evidence="1" id="KW-0805">Transcription regulation</keyword>
<name>A0ABX8ECR4_9ACTN</name>
<organism evidence="7 8">
    <name type="scientific">Nocardioides aquaticus</name>
    <dbReference type="NCBI Taxonomy" id="160826"/>
    <lineage>
        <taxon>Bacteria</taxon>
        <taxon>Bacillati</taxon>
        <taxon>Actinomycetota</taxon>
        <taxon>Actinomycetes</taxon>
        <taxon>Propionibacteriales</taxon>
        <taxon>Nocardioidaceae</taxon>
        <taxon>Nocardioides</taxon>
    </lineage>
</organism>
<accession>A0ABX8ECR4</accession>
<keyword evidence="8" id="KW-1185">Reference proteome</keyword>
<feature type="domain" description="Response regulatory" evidence="6">
    <location>
        <begin position="30"/>
        <end position="148"/>
    </location>
</feature>
<dbReference type="Proteomes" id="UP000679307">
    <property type="component" value="Chromosome"/>
</dbReference>
<keyword evidence="2" id="KW-0238">DNA-binding</keyword>
<dbReference type="Pfam" id="PF00196">
    <property type="entry name" value="GerE"/>
    <property type="match status" value="1"/>
</dbReference>
<dbReference type="RefSeq" id="WP_246535804.1">
    <property type="nucleotide sequence ID" value="NZ_BAAAHS010000005.1"/>
</dbReference>
<dbReference type="CDD" id="cd06170">
    <property type="entry name" value="LuxR_C_like"/>
    <property type="match status" value="1"/>
</dbReference>
<proteinExistence type="predicted"/>
<evidence type="ECO:0000313" key="7">
    <source>
        <dbReference type="EMBL" id="QVT78174.1"/>
    </source>
</evidence>